<dbReference type="Pfam" id="PF14559">
    <property type="entry name" value="TPR_19"/>
    <property type="match status" value="1"/>
</dbReference>
<comment type="caution">
    <text evidence="4">The sequence shown here is derived from an EMBL/GenBank/DDBJ whole genome shotgun (WGS) entry which is preliminary data.</text>
</comment>
<dbReference type="Proteomes" id="UP000238739">
    <property type="component" value="Unassembled WGS sequence"/>
</dbReference>
<evidence type="ECO:0000313" key="4">
    <source>
        <dbReference type="EMBL" id="SPC38627.1"/>
    </source>
</evidence>
<proteinExistence type="predicted"/>
<dbReference type="PROSITE" id="PS50005">
    <property type="entry name" value="TPR"/>
    <property type="match status" value="2"/>
</dbReference>
<name>A0A2N9DVS9_9LACO</name>
<organism evidence="4 5">
    <name type="scientific">Latilactobacillus fuchuensis</name>
    <dbReference type="NCBI Taxonomy" id="164393"/>
    <lineage>
        <taxon>Bacteria</taxon>
        <taxon>Bacillati</taxon>
        <taxon>Bacillota</taxon>
        <taxon>Bacilli</taxon>
        <taxon>Lactobacillales</taxon>
        <taxon>Lactobacillaceae</taxon>
        <taxon>Latilactobacillus</taxon>
    </lineage>
</organism>
<evidence type="ECO:0000256" key="3">
    <source>
        <dbReference type="PROSITE-ProRule" id="PRU00339"/>
    </source>
</evidence>
<protein>
    <submittedName>
        <fullName evidence="4">Uncharacterized protein</fullName>
    </submittedName>
</protein>
<sequence>MEAAILKQWSDGQHEEAVQALVDYLKKTPADIEAYVTLATFLTTLQDFEQAEVLLQKALTKFPDQPALSYALGTLYYQAESYQQAEAIFMELVKNSQSVDAQYMLAQTYHQMEQNPRALVFALTAQEQQPQELDTNILVGNILISLGDFDQAQSYLKKALKINAQNGEALFKYGLTQLVLDQPSATYFERAKKVAPDYFEKNKQQLMDIEGFMQAKDHQ</sequence>
<dbReference type="Pfam" id="PF13181">
    <property type="entry name" value="TPR_8"/>
    <property type="match status" value="1"/>
</dbReference>
<dbReference type="PANTHER" id="PTHR45586:SF1">
    <property type="entry name" value="LIPOPOLYSACCHARIDE ASSEMBLY PROTEIN B"/>
    <property type="match status" value="1"/>
</dbReference>
<dbReference type="AlphaFoldDB" id="A0A2N9DVS9"/>
<keyword evidence="5" id="KW-1185">Reference proteome</keyword>
<dbReference type="InterPro" id="IPR019734">
    <property type="entry name" value="TPR_rpt"/>
</dbReference>
<dbReference type="InterPro" id="IPR011990">
    <property type="entry name" value="TPR-like_helical_dom_sf"/>
</dbReference>
<evidence type="ECO:0000256" key="1">
    <source>
        <dbReference type="ARBA" id="ARBA00022737"/>
    </source>
</evidence>
<dbReference type="RefSeq" id="WP_106483270.1">
    <property type="nucleotide sequence ID" value="NZ_LT984417.1"/>
</dbReference>
<feature type="repeat" description="TPR" evidence="3">
    <location>
        <begin position="32"/>
        <end position="65"/>
    </location>
</feature>
<dbReference type="SMART" id="SM00028">
    <property type="entry name" value="TPR"/>
    <property type="match status" value="3"/>
</dbReference>
<gene>
    <name evidence="4" type="ORF">LFUMFP_250129</name>
</gene>
<evidence type="ECO:0000256" key="2">
    <source>
        <dbReference type="ARBA" id="ARBA00022803"/>
    </source>
</evidence>
<keyword evidence="1" id="KW-0677">Repeat</keyword>
<accession>A0A2N9DVS9</accession>
<reference evidence="4" key="1">
    <citation type="submission" date="2018-01" db="EMBL/GenBank/DDBJ databases">
        <authorList>
            <person name="Chaillou S."/>
        </authorList>
    </citation>
    <scope>NUCLEOTIDE SEQUENCE [LARGE SCALE GENOMIC DNA]</scope>
    <source>
        <strain evidence="4">MFPC41A2801</strain>
    </source>
</reference>
<keyword evidence="2 3" id="KW-0802">TPR repeat</keyword>
<dbReference type="Gene3D" id="1.25.40.10">
    <property type="entry name" value="Tetratricopeptide repeat domain"/>
    <property type="match status" value="2"/>
</dbReference>
<feature type="repeat" description="TPR" evidence="3">
    <location>
        <begin position="133"/>
        <end position="166"/>
    </location>
</feature>
<dbReference type="InterPro" id="IPR051012">
    <property type="entry name" value="CellSynth/LPSAsmb/PSIAsmb"/>
</dbReference>
<dbReference type="EMBL" id="OGVC01000018">
    <property type="protein sequence ID" value="SPC38627.1"/>
    <property type="molecule type" value="Genomic_DNA"/>
</dbReference>
<dbReference type="PANTHER" id="PTHR45586">
    <property type="entry name" value="TPR REPEAT-CONTAINING PROTEIN PA4667"/>
    <property type="match status" value="1"/>
</dbReference>
<evidence type="ECO:0000313" key="5">
    <source>
        <dbReference type="Proteomes" id="UP000238739"/>
    </source>
</evidence>
<dbReference type="SUPFAM" id="SSF81901">
    <property type="entry name" value="HCP-like"/>
    <property type="match status" value="1"/>
</dbReference>